<keyword evidence="3" id="KW-1185">Reference proteome</keyword>
<feature type="signal peptide" evidence="1">
    <location>
        <begin position="1"/>
        <end position="24"/>
    </location>
</feature>
<organism evidence="2 3">
    <name type="scientific">Flammeovirga kamogawensis</name>
    <dbReference type="NCBI Taxonomy" id="373891"/>
    <lineage>
        <taxon>Bacteria</taxon>
        <taxon>Pseudomonadati</taxon>
        <taxon>Bacteroidota</taxon>
        <taxon>Cytophagia</taxon>
        <taxon>Cytophagales</taxon>
        <taxon>Flammeovirgaceae</taxon>
        <taxon>Flammeovirga</taxon>
    </lineage>
</organism>
<evidence type="ECO:0000313" key="3">
    <source>
        <dbReference type="Proteomes" id="UP000682802"/>
    </source>
</evidence>
<proteinExistence type="predicted"/>
<dbReference type="EMBL" id="CP076128">
    <property type="protein sequence ID" value="QWG07010.1"/>
    <property type="molecule type" value="Genomic_DNA"/>
</dbReference>
<evidence type="ECO:0008006" key="4">
    <source>
        <dbReference type="Google" id="ProtNLM"/>
    </source>
</evidence>
<dbReference type="Proteomes" id="UP000682802">
    <property type="component" value="Chromosome 1"/>
</dbReference>
<feature type="chain" id="PRO_5047034887" description="Outer membrane beta-barrel protein" evidence="1">
    <location>
        <begin position="25"/>
        <end position="295"/>
    </location>
</feature>
<evidence type="ECO:0000313" key="2">
    <source>
        <dbReference type="EMBL" id="QWG07010.1"/>
    </source>
</evidence>
<dbReference type="RefSeq" id="WP_144074412.1">
    <property type="nucleotide sequence ID" value="NZ_CP076128.1"/>
</dbReference>
<evidence type="ECO:0000256" key="1">
    <source>
        <dbReference type="SAM" id="SignalP"/>
    </source>
</evidence>
<name>A0ABX8GVN7_9BACT</name>
<gene>
    <name evidence="2" type="ORF">KM029_17170</name>
</gene>
<protein>
    <recommendedName>
        <fullName evidence="4">Outer membrane beta-barrel protein</fullName>
    </recommendedName>
</protein>
<keyword evidence="1" id="KW-0732">Signal</keyword>
<accession>A0ABX8GVN7</accession>
<reference evidence="2 3" key="1">
    <citation type="submission" date="2021-05" db="EMBL/GenBank/DDBJ databases">
        <title>Comparative genomic studies on the polysaccharide-degrading batcterial strains of the Flammeovirga genus.</title>
        <authorList>
            <person name="Zewei F."/>
            <person name="Zheng Z."/>
            <person name="Yu L."/>
            <person name="Ruyue G."/>
            <person name="Yanhong M."/>
            <person name="Yuanyuan C."/>
            <person name="Jingyan G."/>
            <person name="Wenjun H."/>
        </authorList>
    </citation>
    <scope>NUCLEOTIDE SEQUENCE [LARGE SCALE GENOMIC DNA]</scope>
    <source>
        <strain evidence="2 3">YS10</strain>
    </source>
</reference>
<sequence length="295" mass="32920">MNKTKAIGFPLLMLLSFISTITFAQKEVEEVKKDRKQNQYILLGSNFVANVKSRDAAFSPLTYSGVGIGASGGYLNTSDHFEFLIDGGFNFGLMYTDLSGSTDTGGNIYYTIPVHTHALWKINPVFRGTKGASLKLGGAIDFLGNYRGNFSYTNSALNFEYITGFGLGGQLEWDVSIGKTGKFFRKRDRDLTFLWSISLPLMGSYMRPSYNTISDFTTGANFLSGGGQQEFAFIGKLVQFQSRLEMYYKLHNLNAFRLQYEWKYYAVNEGSSGTSKGAYHRLGLAFMFNVTGNKK</sequence>